<evidence type="ECO:0000313" key="4">
    <source>
        <dbReference type="EMBL" id="NIK73641.1"/>
    </source>
</evidence>
<dbReference type="InterPro" id="IPR029052">
    <property type="entry name" value="Metallo-depent_PP-like"/>
</dbReference>
<dbReference type="Proteomes" id="UP000537126">
    <property type="component" value="Unassembled WGS sequence"/>
</dbReference>
<evidence type="ECO:0000313" key="5">
    <source>
        <dbReference type="Proteomes" id="UP000537126"/>
    </source>
</evidence>
<evidence type="ECO:0000259" key="3">
    <source>
        <dbReference type="Pfam" id="PF00149"/>
    </source>
</evidence>
<accession>A0A846MQD4</accession>
<dbReference type="EC" id="3.1.3.5" evidence="4"/>
<dbReference type="Gene3D" id="3.60.21.10">
    <property type="match status" value="1"/>
</dbReference>
<dbReference type="PANTHER" id="PTHR11575">
    <property type="entry name" value="5'-NUCLEOTIDASE-RELATED"/>
    <property type="match status" value="1"/>
</dbReference>
<dbReference type="GO" id="GO:0008253">
    <property type="term" value="F:5'-nucleotidase activity"/>
    <property type="evidence" value="ECO:0007669"/>
    <property type="project" value="UniProtKB-EC"/>
</dbReference>
<dbReference type="InterPro" id="IPR004843">
    <property type="entry name" value="Calcineurin-like_PHP"/>
</dbReference>
<feature type="domain" description="Calcineurin-like phosphoesterase" evidence="3">
    <location>
        <begin position="34"/>
        <end position="251"/>
    </location>
</feature>
<organism evidence="4 5">
    <name type="scientific">Thermonema lapsum</name>
    <dbReference type="NCBI Taxonomy" id="28195"/>
    <lineage>
        <taxon>Bacteria</taxon>
        <taxon>Pseudomonadati</taxon>
        <taxon>Bacteroidota</taxon>
        <taxon>Cytophagia</taxon>
        <taxon>Cytophagales</taxon>
        <taxon>Thermonemataceae</taxon>
        <taxon>Thermonema</taxon>
    </lineage>
</organism>
<dbReference type="SUPFAM" id="SSF56300">
    <property type="entry name" value="Metallo-dependent phosphatases"/>
    <property type="match status" value="1"/>
</dbReference>
<dbReference type="PROSITE" id="PS51318">
    <property type="entry name" value="TAT"/>
    <property type="match status" value="1"/>
</dbReference>
<dbReference type="CDD" id="cd00845">
    <property type="entry name" value="MPP_UshA_N_like"/>
    <property type="match status" value="1"/>
</dbReference>
<protein>
    <submittedName>
        <fullName evidence="4">5'-nucleotidase</fullName>
        <ecNumber evidence="4">3.1.3.5</ecNumber>
    </submittedName>
</protein>
<dbReference type="PANTHER" id="PTHR11575:SF24">
    <property type="entry name" value="5'-NUCLEOTIDASE"/>
    <property type="match status" value="1"/>
</dbReference>
<dbReference type="GO" id="GO:0009166">
    <property type="term" value="P:nucleotide catabolic process"/>
    <property type="evidence" value="ECO:0007669"/>
    <property type="project" value="InterPro"/>
</dbReference>
<evidence type="ECO:0000256" key="1">
    <source>
        <dbReference type="ARBA" id="ARBA00006654"/>
    </source>
</evidence>
<proteinExistence type="inferred from homology"/>
<reference evidence="4 5" key="1">
    <citation type="submission" date="2020-03" db="EMBL/GenBank/DDBJ databases">
        <title>Genomic Encyclopedia of Type Strains, Phase IV (KMG-IV): sequencing the most valuable type-strain genomes for metagenomic binning, comparative biology and taxonomic classification.</title>
        <authorList>
            <person name="Goeker M."/>
        </authorList>
    </citation>
    <scope>NUCLEOTIDE SEQUENCE [LARGE SCALE GENOMIC DNA]</scope>
    <source>
        <strain evidence="4 5">DSM 5718</strain>
    </source>
</reference>
<keyword evidence="2" id="KW-0547">Nucleotide-binding</keyword>
<keyword evidence="5" id="KW-1185">Reference proteome</keyword>
<sequence>MNRRTFLKQALIAGGVAAVAPFELLAARRQAVHLTILHTNDMHSRIEPFPLSAPQHAGEGGMARRATLIKQIRGENPHVLLLDSGDIFQGTPYFNFFGGELEFKLMSEMGYDAATLGNHDFDNGLEGLLKMMPHAHFPFLIANYDFSRTPLHGKTKPYQVFERGGVRIGVFGIGIELQNLVNERLYGKTRYLDPVGVAHEMVKTLRKDEKCELIVCLSHLGFSYTDGKISDVLLASKVPGIDIILGGHTHTFMQEPYVMHHADGNHTIIHQVGWAGVRLGRIDLLIEEGKKRMLSARALPVHTARV</sequence>
<comment type="caution">
    <text evidence="4">The sequence shown here is derived from an EMBL/GenBank/DDBJ whole genome shotgun (WGS) entry which is preliminary data.</text>
</comment>
<dbReference type="EMBL" id="JAASRN010000002">
    <property type="protein sequence ID" value="NIK73641.1"/>
    <property type="molecule type" value="Genomic_DNA"/>
</dbReference>
<dbReference type="PROSITE" id="PS00785">
    <property type="entry name" value="5_NUCLEOTIDASE_1"/>
    <property type="match status" value="1"/>
</dbReference>
<dbReference type="InterPro" id="IPR006311">
    <property type="entry name" value="TAT_signal"/>
</dbReference>
<gene>
    <name evidence="4" type="ORF">FHS56_001154</name>
</gene>
<evidence type="ECO:0000256" key="2">
    <source>
        <dbReference type="RuleBase" id="RU362119"/>
    </source>
</evidence>
<comment type="similarity">
    <text evidence="1 2">Belongs to the 5'-nucleotidase family.</text>
</comment>
<keyword evidence="2 4" id="KW-0378">Hydrolase</keyword>
<dbReference type="GO" id="GO:0046872">
    <property type="term" value="F:metal ion binding"/>
    <property type="evidence" value="ECO:0007669"/>
    <property type="project" value="InterPro"/>
</dbReference>
<dbReference type="NCBIfam" id="TIGR01409">
    <property type="entry name" value="TAT_signal_seq"/>
    <property type="match status" value="1"/>
</dbReference>
<dbReference type="AlphaFoldDB" id="A0A846MQD4"/>
<dbReference type="Pfam" id="PF00149">
    <property type="entry name" value="Metallophos"/>
    <property type="match status" value="1"/>
</dbReference>
<dbReference type="InterPro" id="IPR006179">
    <property type="entry name" value="5_nucleotidase/apyrase"/>
</dbReference>
<dbReference type="InterPro" id="IPR006146">
    <property type="entry name" value="5'-Nucleotdase_CS"/>
</dbReference>
<dbReference type="PRINTS" id="PR01607">
    <property type="entry name" value="APYRASEFAMLY"/>
</dbReference>
<name>A0A846MQD4_9BACT</name>
<dbReference type="InterPro" id="IPR019546">
    <property type="entry name" value="TAT_signal_bac_arc"/>
</dbReference>
<dbReference type="RefSeq" id="WP_166918918.1">
    <property type="nucleotide sequence ID" value="NZ_JAASRN010000002.1"/>
</dbReference>
<dbReference type="GO" id="GO:0000166">
    <property type="term" value="F:nucleotide binding"/>
    <property type="evidence" value="ECO:0007669"/>
    <property type="project" value="UniProtKB-KW"/>
</dbReference>